<dbReference type="Proteomes" id="UP000265515">
    <property type="component" value="Unassembled WGS sequence"/>
</dbReference>
<feature type="region of interest" description="Disordered" evidence="1">
    <location>
        <begin position="278"/>
        <end position="352"/>
    </location>
</feature>
<dbReference type="PROSITE" id="PS50090">
    <property type="entry name" value="MYB_LIKE"/>
    <property type="match status" value="1"/>
</dbReference>
<keyword evidence="4" id="KW-1185">Reference proteome</keyword>
<dbReference type="OrthoDB" id="1865198at2759"/>
<dbReference type="InterPro" id="IPR044822">
    <property type="entry name" value="Myb_DNA-bind_4"/>
</dbReference>
<dbReference type="InterPro" id="IPR001005">
    <property type="entry name" value="SANT/Myb"/>
</dbReference>
<evidence type="ECO:0000256" key="1">
    <source>
        <dbReference type="SAM" id="MobiDB-lite"/>
    </source>
</evidence>
<reference evidence="3 4" key="1">
    <citation type="journal article" date="2018" name="Cell">
        <title>The Chara Genome: Secondary Complexity and Implications for Plant Terrestrialization.</title>
        <authorList>
            <person name="Nishiyama T."/>
            <person name="Sakayama H."/>
            <person name="Vries J.D."/>
            <person name="Buschmann H."/>
            <person name="Saint-Marcoux D."/>
            <person name="Ullrich K.K."/>
            <person name="Haas F.B."/>
            <person name="Vanderstraeten L."/>
            <person name="Becker D."/>
            <person name="Lang D."/>
            <person name="Vosolsobe S."/>
            <person name="Rombauts S."/>
            <person name="Wilhelmsson P.K.I."/>
            <person name="Janitza P."/>
            <person name="Kern R."/>
            <person name="Heyl A."/>
            <person name="Rumpler F."/>
            <person name="Villalobos L.I.A.C."/>
            <person name="Clay J.M."/>
            <person name="Skokan R."/>
            <person name="Toyoda A."/>
            <person name="Suzuki Y."/>
            <person name="Kagoshima H."/>
            <person name="Schijlen E."/>
            <person name="Tajeshwar N."/>
            <person name="Catarino B."/>
            <person name="Hetherington A.J."/>
            <person name="Saltykova A."/>
            <person name="Bonnot C."/>
            <person name="Breuninger H."/>
            <person name="Symeonidi A."/>
            <person name="Radhakrishnan G.V."/>
            <person name="Van Nieuwerburgh F."/>
            <person name="Deforce D."/>
            <person name="Chang C."/>
            <person name="Karol K.G."/>
            <person name="Hedrich R."/>
            <person name="Ulvskov P."/>
            <person name="Glockner G."/>
            <person name="Delwiche C.F."/>
            <person name="Petrasek J."/>
            <person name="Van de Peer Y."/>
            <person name="Friml J."/>
            <person name="Beilby M."/>
            <person name="Dolan L."/>
            <person name="Kohara Y."/>
            <person name="Sugano S."/>
            <person name="Fujiyama A."/>
            <person name="Delaux P.-M."/>
            <person name="Quint M."/>
            <person name="TheiBen G."/>
            <person name="Hagemann M."/>
            <person name="Harholt J."/>
            <person name="Dunand C."/>
            <person name="Zachgo S."/>
            <person name="Langdale J."/>
            <person name="Maumus F."/>
            <person name="Straeten D.V.D."/>
            <person name="Gould S.B."/>
            <person name="Rensing S.A."/>
        </authorList>
    </citation>
    <scope>NUCLEOTIDE SEQUENCE [LARGE SCALE GENOMIC DNA]</scope>
    <source>
        <strain evidence="3 4">S276</strain>
    </source>
</reference>
<organism evidence="3 4">
    <name type="scientific">Chara braunii</name>
    <name type="common">Braun's stonewort</name>
    <dbReference type="NCBI Taxonomy" id="69332"/>
    <lineage>
        <taxon>Eukaryota</taxon>
        <taxon>Viridiplantae</taxon>
        <taxon>Streptophyta</taxon>
        <taxon>Charophyceae</taxon>
        <taxon>Charales</taxon>
        <taxon>Characeae</taxon>
        <taxon>Chara</taxon>
    </lineage>
</organism>
<comment type="caution">
    <text evidence="3">The sequence shown here is derived from an EMBL/GenBank/DDBJ whole genome shotgun (WGS) entry which is preliminary data.</text>
</comment>
<dbReference type="PANTHER" id="PTHR33492">
    <property type="entry name" value="OSJNBA0043A12.37 PROTEIN-RELATED"/>
    <property type="match status" value="1"/>
</dbReference>
<evidence type="ECO:0000313" key="4">
    <source>
        <dbReference type="Proteomes" id="UP000265515"/>
    </source>
</evidence>
<feature type="compositionally biased region" description="Basic and acidic residues" evidence="1">
    <location>
        <begin position="282"/>
        <end position="291"/>
    </location>
</feature>
<dbReference type="Pfam" id="PF13837">
    <property type="entry name" value="Myb_DNA-bind_4"/>
    <property type="match status" value="1"/>
</dbReference>
<feature type="domain" description="Myb-like" evidence="2">
    <location>
        <begin position="136"/>
        <end position="207"/>
    </location>
</feature>
<protein>
    <recommendedName>
        <fullName evidence="2">Myb-like domain-containing protein</fullName>
    </recommendedName>
</protein>
<evidence type="ECO:0000259" key="2">
    <source>
        <dbReference type="PROSITE" id="PS50090"/>
    </source>
</evidence>
<dbReference type="Gramene" id="GBG70355">
    <property type="protein sequence ID" value="GBG70355"/>
    <property type="gene ID" value="CBR_g6483"/>
</dbReference>
<dbReference type="PANTHER" id="PTHR33492:SF4">
    <property type="entry name" value="OS02G0174300 PROTEIN"/>
    <property type="match status" value="1"/>
</dbReference>
<dbReference type="SMART" id="SM00717">
    <property type="entry name" value="SANT"/>
    <property type="match status" value="1"/>
</dbReference>
<feature type="compositionally biased region" description="Gly residues" evidence="1">
    <location>
        <begin position="303"/>
        <end position="325"/>
    </location>
</feature>
<dbReference type="EMBL" id="BFEA01000129">
    <property type="protein sequence ID" value="GBG70355.1"/>
    <property type="molecule type" value="Genomic_DNA"/>
</dbReference>
<dbReference type="AlphaFoldDB" id="A0A388KJW6"/>
<proteinExistence type="predicted"/>
<gene>
    <name evidence="3" type="ORF">CBR_g6483</name>
</gene>
<feature type="region of interest" description="Disordered" evidence="1">
    <location>
        <begin position="1"/>
        <end position="24"/>
    </location>
</feature>
<name>A0A388KJW6_CHABU</name>
<dbReference type="Gene3D" id="1.10.10.60">
    <property type="entry name" value="Homeodomain-like"/>
    <property type="match status" value="1"/>
</dbReference>
<sequence length="465" mass="50726">MDGWRAPPGEQAAEGEDSNGGNCGGTFIHPTVVLRGDASEESIAAVRRQLFLRAAAANSAVSASSEDVRRWGWTSLPSNPSMAIVDVEGVNQVVSPPFVGGGHSALQHMSQVNMSQTGGPTVEKPARQGIDSTVVQRKKRGGKWGEEETIFLLKFRSEQVAAKGKNSEKRGVAKSNKKVWEEIFALLEKEGYNRKPTDCKRRWNVVKRWFNKVNDNDDRSGYKSYWKMTLSERVEANLDVNMRRTWYDVLVPYNKHNQTANPTHLVDTGAEEEVKPVLGAEGPRRGDDDKVPPSVPRRAPVQSGGGEGGVGEGTTLGSDGRGPGSVAGSSTVTGLAGATPTSKPRKNTSVRDQALTGVTTAMKEHTDAIRISSSEQSASNKDCTELHCDTLGRLCDREMQSQRELTEMTCAVMRADIASRLSCMQTSHHGRMDMLYWPVRFVGYRRAFHVANVGGHSDTLDGRIS</sequence>
<accession>A0A388KJW6</accession>
<evidence type="ECO:0000313" key="3">
    <source>
        <dbReference type="EMBL" id="GBG70355.1"/>
    </source>
</evidence>